<dbReference type="Proteomes" id="UP001151582">
    <property type="component" value="Unassembled WGS sequence"/>
</dbReference>
<dbReference type="AlphaFoldDB" id="A0A9W8B1L5"/>
<dbReference type="EMBL" id="JANBQB010001827">
    <property type="protein sequence ID" value="KAJ1970323.1"/>
    <property type="molecule type" value="Genomic_DNA"/>
</dbReference>
<dbReference type="Gene3D" id="3.40.50.300">
    <property type="entry name" value="P-loop containing nucleotide triphosphate hydrolases"/>
    <property type="match status" value="1"/>
</dbReference>
<evidence type="ECO:0000259" key="1">
    <source>
        <dbReference type="Pfam" id="PF17855"/>
    </source>
</evidence>
<organism evidence="2 3">
    <name type="scientific">Dimargaris verticillata</name>
    <dbReference type="NCBI Taxonomy" id="2761393"/>
    <lineage>
        <taxon>Eukaryota</taxon>
        <taxon>Fungi</taxon>
        <taxon>Fungi incertae sedis</taxon>
        <taxon>Zoopagomycota</taxon>
        <taxon>Kickxellomycotina</taxon>
        <taxon>Dimargaritomycetes</taxon>
        <taxon>Dimargaritales</taxon>
        <taxon>Dimargaritaceae</taxon>
        <taxon>Dimargaris</taxon>
    </lineage>
</organism>
<dbReference type="GO" id="GO:0042555">
    <property type="term" value="C:MCM complex"/>
    <property type="evidence" value="ECO:0007669"/>
    <property type="project" value="TreeGrafter"/>
</dbReference>
<dbReference type="InterPro" id="IPR031327">
    <property type="entry name" value="MCM"/>
</dbReference>
<feature type="non-terminal residue" evidence="2">
    <location>
        <position position="133"/>
    </location>
</feature>
<keyword evidence="3" id="KW-1185">Reference proteome</keyword>
<dbReference type="GO" id="GO:0017116">
    <property type="term" value="F:single-stranded DNA helicase activity"/>
    <property type="evidence" value="ECO:0007669"/>
    <property type="project" value="TreeGrafter"/>
</dbReference>
<dbReference type="GO" id="GO:0005524">
    <property type="term" value="F:ATP binding"/>
    <property type="evidence" value="ECO:0007669"/>
    <property type="project" value="InterPro"/>
</dbReference>
<dbReference type="Pfam" id="PF17855">
    <property type="entry name" value="MCM_lid"/>
    <property type="match status" value="1"/>
</dbReference>
<protein>
    <submittedName>
        <fullName evidence="2">DNA replication licensing factor mcm8</fullName>
        <ecNumber evidence="2">3.6.4.12</ecNumber>
    </submittedName>
</protein>
<dbReference type="InterPro" id="IPR027417">
    <property type="entry name" value="P-loop_NTPase"/>
</dbReference>
<comment type="caution">
    <text evidence="2">The sequence shown here is derived from an EMBL/GenBank/DDBJ whole genome shotgun (WGS) entry which is preliminary data.</text>
</comment>
<dbReference type="OrthoDB" id="7462577at2759"/>
<proteinExistence type="predicted"/>
<feature type="non-terminal residue" evidence="2">
    <location>
        <position position="1"/>
    </location>
</feature>
<feature type="domain" description="MCM AAA-lid" evidence="1">
    <location>
        <begin position="20"/>
        <end position="102"/>
    </location>
</feature>
<dbReference type="PANTHER" id="PTHR11630:SF47">
    <property type="entry name" value="DNA HELICASE MCM8"/>
    <property type="match status" value="1"/>
</dbReference>
<dbReference type="GO" id="GO:0016787">
    <property type="term" value="F:hydrolase activity"/>
    <property type="evidence" value="ECO:0007669"/>
    <property type="project" value="UniProtKB-KW"/>
</dbReference>
<evidence type="ECO:0000313" key="2">
    <source>
        <dbReference type="EMBL" id="KAJ1970323.1"/>
    </source>
</evidence>
<dbReference type="PANTHER" id="PTHR11630">
    <property type="entry name" value="DNA REPLICATION LICENSING FACTOR MCM FAMILY MEMBER"/>
    <property type="match status" value="1"/>
</dbReference>
<evidence type="ECO:0000313" key="3">
    <source>
        <dbReference type="Proteomes" id="UP001151582"/>
    </source>
</evidence>
<reference evidence="2" key="1">
    <citation type="submission" date="2022-07" db="EMBL/GenBank/DDBJ databases">
        <title>Phylogenomic reconstructions and comparative analyses of Kickxellomycotina fungi.</title>
        <authorList>
            <person name="Reynolds N.K."/>
            <person name="Stajich J.E."/>
            <person name="Barry K."/>
            <person name="Grigoriev I.V."/>
            <person name="Crous P."/>
            <person name="Smith M.E."/>
        </authorList>
    </citation>
    <scope>NUCLEOTIDE SEQUENCE</scope>
    <source>
        <strain evidence="2">RSA 567</strain>
    </source>
</reference>
<dbReference type="GO" id="GO:0003697">
    <property type="term" value="F:single-stranded DNA binding"/>
    <property type="evidence" value="ECO:0007669"/>
    <property type="project" value="TreeGrafter"/>
</dbReference>
<sequence length="133" mass="15436">LLQKLTMHPHEQLDLVPPSLLRKYIAYARKYVQPRLSSEASNAIQQFYLKLRTQRKSVDSTPITTRQLESLIRLAEARARIELREQVTKQDAQDVIDLMHYSLFEAFEDDVGDVDFSRSQMGTGMSKRGEPKR</sequence>
<dbReference type="SUPFAM" id="SSF52540">
    <property type="entry name" value="P-loop containing nucleoside triphosphate hydrolases"/>
    <property type="match status" value="1"/>
</dbReference>
<keyword evidence="2" id="KW-0378">Hydrolase</keyword>
<dbReference type="InterPro" id="IPR041562">
    <property type="entry name" value="MCM_lid"/>
</dbReference>
<gene>
    <name evidence="2" type="primary">MCM8_2</name>
    <name evidence="2" type="ORF">H4R34_006090</name>
</gene>
<accession>A0A9W8B1L5</accession>
<dbReference type="EC" id="3.6.4.12" evidence="2"/>
<name>A0A9W8B1L5_9FUNG</name>
<dbReference type="GO" id="GO:0005634">
    <property type="term" value="C:nucleus"/>
    <property type="evidence" value="ECO:0007669"/>
    <property type="project" value="TreeGrafter"/>
</dbReference>